<proteinExistence type="inferred from homology"/>
<dbReference type="EC" id="5.1.3.12" evidence="4"/>
<name>A0A0W0RU02_LEGBO</name>
<reference evidence="4 5" key="1">
    <citation type="submission" date="2015-11" db="EMBL/GenBank/DDBJ databases">
        <title>Genomic analysis of 38 Legionella species identifies large and diverse effector repertoires.</title>
        <authorList>
            <person name="Burstein D."/>
            <person name="Amaro F."/>
            <person name="Zusman T."/>
            <person name="Lifshitz Z."/>
            <person name="Cohen O."/>
            <person name="Gilbert J.A."/>
            <person name="Pupko T."/>
            <person name="Shuman H.A."/>
            <person name="Segal G."/>
        </authorList>
    </citation>
    <scope>NUCLEOTIDE SEQUENCE [LARGE SCALE GENOMIC DNA]</scope>
    <source>
        <strain evidence="4 5">WIGA</strain>
    </source>
</reference>
<feature type="domain" description="NAD-dependent epimerase/dehydratase" evidence="3">
    <location>
        <begin position="40"/>
        <end position="206"/>
    </location>
</feature>
<dbReference type="Proteomes" id="UP000054695">
    <property type="component" value="Unassembled WGS sequence"/>
</dbReference>
<evidence type="ECO:0000259" key="3">
    <source>
        <dbReference type="Pfam" id="PF01370"/>
    </source>
</evidence>
<keyword evidence="4" id="KW-0413">Isomerase</keyword>
<accession>A0A0W0RU02</accession>
<dbReference type="EMBL" id="LNXU01000014">
    <property type="protein sequence ID" value="KTC74579.1"/>
    <property type="molecule type" value="Genomic_DNA"/>
</dbReference>
<dbReference type="Gene3D" id="3.40.50.720">
    <property type="entry name" value="NAD(P)-binding Rossmann-like Domain"/>
    <property type="match status" value="1"/>
</dbReference>
<evidence type="ECO:0000256" key="1">
    <source>
        <dbReference type="ARBA" id="ARBA00005125"/>
    </source>
</evidence>
<sequence>MKTILIGRGNLSNALLKKLGKTQCVVLSSADIVATPLLLIDLINSTDRCNVILNCFQKSTELFKVNSETIVKNSIANLAVILDILSAHATKINKIIYTSSSSVYGANSNENCLETMPASPMNMHGALKFACEQLISFYCNKHKIEYTLARIFNIYGGQEDTFSMIFRVLDASFSEKRITLFNKGQAIRDYIHVDDIAWAYERLLTVTGIPVLNIASGQGISTSTLIATLQSKGISLNVDYADNINEISVSIANVKLAEKCLGKHHYISVFSYLEQQLLSKVSAC</sequence>
<dbReference type="PATRIC" id="fig|447.4.peg.1339"/>
<gene>
    <name evidence="4" type="ORF">Lboz_1255</name>
</gene>
<dbReference type="OrthoDB" id="9801056at2"/>
<dbReference type="SUPFAM" id="SSF51735">
    <property type="entry name" value="NAD(P)-binding Rossmann-fold domains"/>
    <property type="match status" value="1"/>
</dbReference>
<dbReference type="STRING" id="447.Lboz_1255"/>
<dbReference type="InterPro" id="IPR001509">
    <property type="entry name" value="Epimerase_deHydtase"/>
</dbReference>
<comment type="caution">
    <text evidence="4">The sequence shown here is derived from an EMBL/GenBank/DDBJ whole genome shotgun (WGS) entry which is preliminary data.</text>
</comment>
<organism evidence="4 5">
    <name type="scientific">Legionella bozemanae</name>
    <name type="common">Fluoribacter bozemanae</name>
    <dbReference type="NCBI Taxonomy" id="447"/>
    <lineage>
        <taxon>Bacteria</taxon>
        <taxon>Pseudomonadati</taxon>
        <taxon>Pseudomonadota</taxon>
        <taxon>Gammaproteobacteria</taxon>
        <taxon>Legionellales</taxon>
        <taxon>Legionellaceae</taxon>
        <taxon>Legionella</taxon>
    </lineage>
</organism>
<comment type="similarity">
    <text evidence="2">Belongs to the NAD(P)-dependent epimerase/dehydratase family.</text>
</comment>
<dbReference type="RefSeq" id="WP_058458926.1">
    <property type="nucleotide sequence ID" value="NZ_CAAAIY010000008.1"/>
</dbReference>
<dbReference type="InterPro" id="IPR036291">
    <property type="entry name" value="NAD(P)-bd_dom_sf"/>
</dbReference>
<evidence type="ECO:0000313" key="4">
    <source>
        <dbReference type="EMBL" id="KTC74579.1"/>
    </source>
</evidence>
<dbReference type="Pfam" id="PF01370">
    <property type="entry name" value="Epimerase"/>
    <property type="match status" value="1"/>
</dbReference>
<dbReference type="GO" id="GO:0016853">
    <property type="term" value="F:isomerase activity"/>
    <property type="evidence" value="ECO:0007669"/>
    <property type="project" value="UniProtKB-KW"/>
</dbReference>
<keyword evidence="5" id="KW-1185">Reference proteome</keyword>
<evidence type="ECO:0000256" key="2">
    <source>
        <dbReference type="ARBA" id="ARBA00007637"/>
    </source>
</evidence>
<evidence type="ECO:0000313" key="5">
    <source>
        <dbReference type="Proteomes" id="UP000054695"/>
    </source>
</evidence>
<comment type="pathway">
    <text evidence="1">Bacterial outer membrane biogenesis; LPS O-antigen biosynthesis.</text>
</comment>
<protein>
    <submittedName>
        <fullName evidence="4">UDP-glucuronate 5'-epimerase</fullName>
        <ecNumber evidence="4">5.1.3.12</ecNumber>
    </submittedName>
</protein>
<dbReference type="CDD" id="cd08946">
    <property type="entry name" value="SDR_e"/>
    <property type="match status" value="1"/>
</dbReference>
<dbReference type="PANTHER" id="PTHR43000">
    <property type="entry name" value="DTDP-D-GLUCOSE 4,6-DEHYDRATASE-RELATED"/>
    <property type="match status" value="1"/>
</dbReference>
<dbReference type="AlphaFoldDB" id="A0A0W0RU02"/>